<dbReference type="PANTHER" id="PTHR38537">
    <property type="entry name" value="JITTERBUG, ISOFORM N"/>
    <property type="match status" value="1"/>
</dbReference>
<dbReference type="InterPro" id="IPR036872">
    <property type="entry name" value="CH_dom_sf"/>
</dbReference>
<keyword evidence="7" id="KW-1185">Reference proteome</keyword>
<feature type="compositionally biased region" description="Basic and acidic residues" evidence="3">
    <location>
        <begin position="594"/>
        <end position="605"/>
    </location>
</feature>
<dbReference type="SMART" id="SM00033">
    <property type="entry name" value="CH"/>
    <property type="match status" value="1"/>
</dbReference>
<feature type="repeat" description="Filamin" evidence="2">
    <location>
        <begin position="242"/>
        <end position="390"/>
    </location>
</feature>
<dbReference type="InterPro" id="IPR017868">
    <property type="entry name" value="Filamin/ABP280_repeat-like"/>
</dbReference>
<dbReference type="CDD" id="cd00014">
    <property type="entry name" value="CH_SF"/>
    <property type="match status" value="1"/>
</dbReference>
<keyword evidence="4" id="KW-1133">Transmembrane helix</keyword>
<dbReference type="EMBL" id="BPLQ01009773">
    <property type="protein sequence ID" value="GIY46485.1"/>
    <property type="molecule type" value="Genomic_DNA"/>
</dbReference>
<dbReference type="GO" id="GO:0051015">
    <property type="term" value="F:actin filament binding"/>
    <property type="evidence" value="ECO:0007669"/>
    <property type="project" value="InterPro"/>
</dbReference>
<comment type="caution">
    <text evidence="6">The sequence shown here is derived from an EMBL/GenBank/DDBJ whole genome shotgun (WGS) entry which is preliminary data.</text>
</comment>
<dbReference type="Proteomes" id="UP001054837">
    <property type="component" value="Unassembled WGS sequence"/>
</dbReference>
<keyword evidence="4" id="KW-0812">Transmembrane</keyword>
<organism evidence="6 7">
    <name type="scientific">Caerostris darwini</name>
    <dbReference type="NCBI Taxonomy" id="1538125"/>
    <lineage>
        <taxon>Eukaryota</taxon>
        <taxon>Metazoa</taxon>
        <taxon>Ecdysozoa</taxon>
        <taxon>Arthropoda</taxon>
        <taxon>Chelicerata</taxon>
        <taxon>Arachnida</taxon>
        <taxon>Araneae</taxon>
        <taxon>Araneomorphae</taxon>
        <taxon>Entelegynae</taxon>
        <taxon>Araneoidea</taxon>
        <taxon>Araneidae</taxon>
        <taxon>Caerostris</taxon>
    </lineage>
</organism>
<dbReference type="PROSITE" id="PS50194">
    <property type="entry name" value="FILAMIN_REPEAT"/>
    <property type="match status" value="1"/>
</dbReference>
<evidence type="ECO:0000259" key="5">
    <source>
        <dbReference type="PROSITE" id="PS50021"/>
    </source>
</evidence>
<reference evidence="6 7" key="1">
    <citation type="submission" date="2021-06" db="EMBL/GenBank/DDBJ databases">
        <title>Caerostris darwini draft genome.</title>
        <authorList>
            <person name="Kono N."/>
            <person name="Arakawa K."/>
        </authorList>
    </citation>
    <scope>NUCLEOTIDE SEQUENCE [LARGE SCALE GENOMIC DNA]</scope>
</reference>
<accession>A0AAV4TJD1</accession>
<keyword evidence="1" id="KW-0677">Repeat</keyword>
<evidence type="ECO:0000256" key="4">
    <source>
        <dbReference type="SAM" id="Phobius"/>
    </source>
</evidence>
<dbReference type="InterPro" id="IPR014756">
    <property type="entry name" value="Ig_E-set"/>
</dbReference>
<dbReference type="InterPro" id="IPR044801">
    <property type="entry name" value="Filamin"/>
</dbReference>
<name>A0AAV4TJD1_9ARAC</name>
<dbReference type="Gene3D" id="1.10.418.10">
    <property type="entry name" value="Calponin-like domain"/>
    <property type="match status" value="1"/>
</dbReference>
<dbReference type="SUPFAM" id="SSF47576">
    <property type="entry name" value="Calponin-homology domain, CH-domain"/>
    <property type="match status" value="1"/>
</dbReference>
<dbReference type="SUPFAM" id="SSF81296">
    <property type="entry name" value="E set domains"/>
    <property type="match status" value="1"/>
</dbReference>
<feature type="domain" description="Calponin-homology (CH)" evidence="5">
    <location>
        <begin position="118"/>
        <end position="221"/>
    </location>
</feature>
<evidence type="ECO:0000313" key="7">
    <source>
        <dbReference type="Proteomes" id="UP001054837"/>
    </source>
</evidence>
<dbReference type="Gene3D" id="2.60.40.10">
    <property type="entry name" value="Immunoglobulins"/>
    <property type="match status" value="1"/>
</dbReference>
<keyword evidence="4" id="KW-0472">Membrane</keyword>
<feature type="region of interest" description="Disordered" evidence="3">
    <location>
        <begin position="594"/>
        <end position="627"/>
    </location>
</feature>
<proteinExistence type="predicted"/>
<dbReference type="GO" id="GO:0030036">
    <property type="term" value="P:actin cytoskeleton organization"/>
    <property type="evidence" value="ECO:0007669"/>
    <property type="project" value="InterPro"/>
</dbReference>
<feature type="transmembrane region" description="Helical" evidence="4">
    <location>
        <begin position="84"/>
        <end position="109"/>
    </location>
</feature>
<evidence type="ECO:0000313" key="6">
    <source>
        <dbReference type="EMBL" id="GIY46485.1"/>
    </source>
</evidence>
<protein>
    <submittedName>
        <fullName evidence="6">Calponin-homology domain-containing protein</fullName>
    </submittedName>
</protein>
<dbReference type="InterPro" id="IPR001715">
    <property type="entry name" value="CH_dom"/>
</dbReference>
<evidence type="ECO:0000256" key="2">
    <source>
        <dbReference type="PROSITE-ProRule" id="PRU00087"/>
    </source>
</evidence>
<sequence>MASIKKPGFKGAATVMVVIRRTGACVLNYLEVLIRLILIIKIKLQALSLPPGIWFQKTQDVTISIVTVETKPIVERKRRKSDLVVMWMSLWDLTVFLATEIWTALLGILEITNMFFNSEEVWEIRIWLKQYLDDVPDDFSQSWRDGILFCKLLNKLQPGCYPGVNKLDSNFGVRNLSQAFYILETQFDISPKITVEDIVTCRDGSNSKFLDLLLQLKRKKFDEEKEIKTSTVPNEIGKENSNESIESKNCIAKGTGLIVGLVGRVANFVVFFSSLSDLDLVVEIKGPCKSSCCERITKRSPKIKNTIKPWKPNSPHIFIRSPSNPEDQSLSIYENQKTKLETEKQYIPLEYEILSNKINFSYVPVTRGCHRIAILANGEHVTDSPYLVTVEPIIRIPTNDSTLPIKSALRPPSRQQSEEDQPKKQSVRFQEPEEKERKERLGKILKRKVLRYIVKIDGKDVVVDADSIGNLATSLLKMDYEFQKRPLCRRNSWGFVGDAERKVSFIRQFCIDLDELEAQSAKMQRSNSLSFTSTYKSPLKQRISYECEDILQHTILETVTEGTTLDLNESTQVQRGDDDVFAYLSEDFDSHSKIKMEDNTYKQEQDDTNSSKNFESEASEDPLPTVDATKTNQFFPPGKIQIAHDPENKILAHFVGESGDHLPCASEDSCRLDTQTNESVSSTLEKEIDTLESCSQKYSANLLMSFENNLEVDKSVNKQDVRKAKRKFAVADGSMENHFGTFGDVFIEEMPFTKTDVKTLNNHYSQRDIESSLIKIKENEGGNEKAKPTFTNESEKTGNSTNNPICNFCSCTKITTDPTVKNKHWKKEKYKSTNTSRYKMQNKKLVNAIVMKNRIMKQELQKYKLISFKIPSHYAFFYLKKHRKSFPDVKDINEKKYQYALQNFQCLNLLSKFGKNRSASEPTNFLHNDNQKQKDLDDGCMENIYNSQKLENQVDNVKHNESSNLFEAIRQNDSMSDSVDKTKLLKNESKKTFHQILSKSKIESKTLPLDQNNFQVYQPSKSINVGKKCFLPTYSSNALELNLKSSDESSEVSACRNPSYDFQIKAPTSVSIGEFTYKHFNPPFQIHKESPVKKQIKLWENSVAKESEKIVPKQVTSLHILPDLVNIKEKLKFWENVYQSSDDCDDKNVIQNTDISNREERDNVKSISSGNFEENLMVEIPNSFTKFNEKHLSNNDTGKIISLEKNISEKLMINSNSNKRRSFSDPCVLEQLDRDAKDNLLEHKNGTVNPASSKDEMSSSYDSNAIELFADDEDSSMELFCSTEDEYIDDEISENVSTYWGDLSVMKGLKVSDSSEYEEFLRLMNSECQQSCADECKFFGIATYFGHVAEKNRFWVLTKGAGRGNLSVSVQGIGQHNVAFRGTL</sequence>
<feature type="region of interest" description="Disordered" evidence="3">
    <location>
        <begin position="404"/>
        <end position="434"/>
    </location>
</feature>
<dbReference type="Pfam" id="PF00307">
    <property type="entry name" value="CH"/>
    <property type="match status" value="1"/>
</dbReference>
<dbReference type="PROSITE" id="PS50021">
    <property type="entry name" value="CH"/>
    <property type="match status" value="1"/>
</dbReference>
<evidence type="ECO:0000256" key="3">
    <source>
        <dbReference type="SAM" id="MobiDB-lite"/>
    </source>
</evidence>
<dbReference type="InterPro" id="IPR013783">
    <property type="entry name" value="Ig-like_fold"/>
</dbReference>
<gene>
    <name evidence="6" type="primary">AVEN_218647_1</name>
    <name evidence="6" type="ORF">CDAR_248091</name>
</gene>
<dbReference type="PANTHER" id="PTHR38537:SF8">
    <property type="entry name" value="FILAMIN-A"/>
    <property type="match status" value="1"/>
</dbReference>
<evidence type="ECO:0000256" key="1">
    <source>
        <dbReference type="ARBA" id="ARBA00022737"/>
    </source>
</evidence>